<dbReference type="AlphaFoldDB" id="A0A4P9UUW4"/>
<dbReference type="STRING" id="675511.GCA_000341735_04372"/>
<dbReference type="NCBIfam" id="TIGR03694">
    <property type="entry name" value="exosort_acyl"/>
    <property type="match status" value="1"/>
</dbReference>
<dbReference type="SUPFAM" id="SSF55729">
    <property type="entry name" value="Acyl-CoA N-acyltransferases (Nat)"/>
    <property type="match status" value="1"/>
</dbReference>
<reference evidence="2" key="1">
    <citation type="journal article" date="2019" name="J. Bacteriol.">
        <title>A Mutagenic Screen Identifies a TonB-Dependent Receptor Required for the Lanthanide Metal Switch in the Type I Methanotroph 'Methylotuvimicrobium buryatense' 5GB1C.</title>
        <authorList>
            <person name="Groom J.D."/>
            <person name="Ford S.M."/>
            <person name="Pesesky M.W."/>
            <person name="Lidstrom M.E."/>
        </authorList>
    </citation>
    <scope>NUCLEOTIDE SEQUENCE [LARGE SCALE GENOMIC DNA]</scope>
    <source>
        <strain evidence="2">5GB1C</strain>
    </source>
</reference>
<dbReference type="GO" id="GO:0016746">
    <property type="term" value="F:acyltransferase activity"/>
    <property type="evidence" value="ECO:0007669"/>
    <property type="project" value="UniProtKB-KW"/>
</dbReference>
<organism evidence="1 2">
    <name type="scientific">Methylotuvimicrobium buryatense</name>
    <name type="common">Methylomicrobium buryatense</name>
    <dbReference type="NCBI Taxonomy" id="95641"/>
    <lineage>
        <taxon>Bacteria</taxon>
        <taxon>Pseudomonadati</taxon>
        <taxon>Pseudomonadota</taxon>
        <taxon>Gammaproteobacteria</taxon>
        <taxon>Methylococcales</taxon>
        <taxon>Methylococcaceae</taxon>
        <taxon>Methylotuvimicrobium</taxon>
    </lineage>
</organism>
<dbReference type="RefSeq" id="WP_017842744.1">
    <property type="nucleotide sequence ID" value="NZ_CP035467.1"/>
</dbReference>
<dbReference type="Proteomes" id="UP000305881">
    <property type="component" value="Chromosome"/>
</dbReference>
<dbReference type="KEGG" id="mbur:EQU24_15395"/>
<keyword evidence="1" id="KW-0808">Transferase</keyword>
<dbReference type="EMBL" id="CP035467">
    <property type="protein sequence ID" value="QCW83476.1"/>
    <property type="molecule type" value="Genomic_DNA"/>
</dbReference>
<gene>
    <name evidence="1" type="ORF">EQU24_15395</name>
</gene>
<sequence>MMFDDYFDVYLADNDESKQIHYNIRYQVYCEEMGFEKTSNGGQLEMDDWDKHAVHFIVKNKLTGHFVGAMRLILPELGYLPLEKHCRLSNGVIKSDLHRSVEVSRLCVIKEVRRRSNDGGPPTGLTEKHSVHDDVDYLCNERHLNRSIIWGMFRAASLYCAENRIHNWYFLTTKMLYRLITKENFRMDQIGDSCELNGERFPYRIHMAEILQNPIWNQGFQLHYKCYSAKYNDVFKQCA</sequence>
<dbReference type="OrthoDB" id="6382908at2"/>
<evidence type="ECO:0000313" key="1">
    <source>
        <dbReference type="EMBL" id="QCW83476.1"/>
    </source>
</evidence>
<dbReference type="InterPro" id="IPR016181">
    <property type="entry name" value="Acyl_CoA_acyltransferase"/>
</dbReference>
<evidence type="ECO:0000313" key="2">
    <source>
        <dbReference type="Proteomes" id="UP000305881"/>
    </source>
</evidence>
<name>A0A4P9UUW4_METBY</name>
<dbReference type="Pfam" id="PF13444">
    <property type="entry name" value="Acetyltransf_5"/>
    <property type="match status" value="1"/>
</dbReference>
<proteinExistence type="predicted"/>
<keyword evidence="2" id="KW-1185">Reference proteome</keyword>
<protein>
    <submittedName>
        <fullName evidence="1">PEP-CTERM/exosortase system-associated acyltransferase</fullName>
    </submittedName>
</protein>
<dbReference type="InterPro" id="IPR022484">
    <property type="entry name" value="PEP-CTERM/exosrtase_acylTfrase"/>
</dbReference>
<dbReference type="Gene3D" id="3.40.630.30">
    <property type="match status" value="1"/>
</dbReference>
<keyword evidence="1" id="KW-0012">Acyltransferase</keyword>
<accession>A0A4P9UUW4</accession>